<evidence type="ECO:0000313" key="2">
    <source>
        <dbReference type="EMBL" id="KAK4657540.1"/>
    </source>
</evidence>
<comment type="caution">
    <text evidence="2">The sequence shown here is derived from an EMBL/GenBank/DDBJ whole genome shotgun (WGS) entry which is preliminary data.</text>
</comment>
<accession>A0ABR0GP63</accession>
<reference evidence="2 3" key="1">
    <citation type="journal article" date="2023" name="bioRxiv">
        <title>High-quality genome assemblies of four members of thePodospora anserinaspecies complex.</title>
        <authorList>
            <person name="Ament-Velasquez S.L."/>
            <person name="Vogan A.A."/>
            <person name="Wallerman O."/>
            <person name="Hartmann F."/>
            <person name="Gautier V."/>
            <person name="Silar P."/>
            <person name="Giraud T."/>
            <person name="Johannesson H."/>
        </authorList>
    </citation>
    <scope>NUCLEOTIDE SEQUENCE [LARGE SCALE GENOMIC DNA]</scope>
    <source>
        <strain evidence="2 3">CBS 415.72m</strain>
    </source>
</reference>
<dbReference type="EMBL" id="JAFFHA010000004">
    <property type="protein sequence ID" value="KAK4657540.1"/>
    <property type="molecule type" value="Genomic_DNA"/>
</dbReference>
<sequence length="113" mass="12905">MMLPFTETQSKNPETEKSNASKLTPRYQKRVQNGWVVILTDCISSLLRITLVRCRWHVRSGGLGVRPTNLVLEPYCRNPRERGIEFGSSPASPFKRRARSVFSFHSGVPARYP</sequence>
<evidence type="ECO:0000313" key="3">
    <source>
        <dbReference type="Proteomes" id="UP001323405"/>
    </source>
</evidence>
<gene>
    <name evidence="2" type="ORF">QC762_0046890</name>
</gene>
<protein>
    <submittedName>
        <fullName evidence="2">Uncharacterized protein</fullName>
    </submittedName>
</protein>
<dbReference type="GeneID" id="87903025"/>
<name>A0ABR0GP63_9PEZI</name>
<organism evidence="2 3">
    <name type="scientific">Podospora pseudocomata</name>
    <dbReference type="NCBI Taxonomy" id="2093779"/>
    <lineage>
        <taxon>Eukaryota</taxon>
        <taxon>Fungi</taxon>
        <taxon>Dikarya</taxon>
        <taxon>Ascomycota</taxon>
        <taxon>Pezizomycotina</taxon>
        <taxon>Sordariomycetes</taxon>
        <taxon>Sordariomycetidae</taxon>
        <taxon>Sordariales</taxon>
        <taxon>Podosporaceae</taxon>
        <taxon>Podospora</taxon>
    </lineage>
</organism>
<proteinExistence type="predicted"/>
<dbReference type="Proteomes" id="UP001323405">
    <property type="component" value="Unassembled WGS sequence"/>
</dbReference>
<dbReference type="RefSeq" id="XP_062746513.1">
    <property type="nucleotide sequence ID" value="XM_062883432.1"/>
</dbReference>
<feature type="compositionally biased region" description="Polar residues" evidence="1">
    <location>
        <begin position="1"/>
        <end position="12"/>
    </location>
</feature>
<keyword evidence="3" id="KW-1185">Reference proteome</keyword>
<evidence type="ECO:0000256" key="1">
    <source>
        <dbReference type="SAM" id="MobiDB-lite"/>
    </source>
</evidence>
<feature type="region of interest" description="Disordered" evidence="1">
    <location>
        <begin position="1"/>
        <end position="25"/>
    </location>
</feature>